<dbReference type="CDD" id="cd01949">
    <property type="entry name" value="GGDEF"/>
    <property type="match status" value="1"/>
</dbReference>
<comment type="catalytic activity">
    <reaction evidence="2">
        <text>2 GTP = 3',3'-c-di-GMP + 2 diphosphate</text>
        <dbReference type="Rhea" id="RHEA:24898"/>
        <dbReference type="ChEBI" id="CHEBI:33019"/>
        <dbReference type="ChEBI" id="CHEBI:37565"/>
        <dbReference type="ChEBI" id="CHEBI:58805"/>
        <dbReference type="EC" id="2.7.7.65"/>
    </reaction>
</comment>
<feature type="transmembrane region" description="Helical" evidence="3">
    <location>
        <begin position="12"/>
        <end position="31"/>
    </location>
</feature>
<dbReference type="EMBL" id="FNSD01000001">
    <property type="protein sequence ID" value="SEB51974.1"/>
    <property type="molecule type" value="Genomic_DNA"/>
</dbReference>
<dbReference type="NCBIfam" id="TIGR00254">
    <property type="entry name" value="GGDEF"/>
    <property type="match status" value="1"/>
</dbReference>
<dbReference type="Pfam" id="PF00990">
    <property type="entry name" value="GGDEF"/>
    <property type="match status" value="1"/>
</dbReference>
<dbReference type="InterPro" id="IPR043128">
    <property type="entry name" value="Rev_trsase/Diguanyl_cyclase"/>
</dbReference>
<dbReference type="InterPro" id="IPR029787">
    <property type="entry name" value="Nucleotide_cyclase"/>
</dbReference>
<organism evidence="5 6">
    <name type="scientific">Terriglobus roseus</name>
    <dbReference type="NCBI Taxonomy" id="392734"/>
    <lineage>
        <taxon>Bacteria</taxon>
        <taxon>Pseudomonadati</taxon>
        <taxon>Acidobacteriota</taxon>
        <taxon>Terriglobia</taxon>
        <taxon>Terriglobales</taxon>
        <taxon>Acidobacteriaceae</taxon>
        <taxon>Terriglobus</taxon>
    </lineage>
</organism>
<dbReference type="GO" id="GO:0005886">
    <property type="term" value="C:plasma membrane"/>
    <property type="evidence" value="ECO:0007669"/>
    <property type="project" value="TreeGrafter"/>
</dbReference>
<dbReference type="Gene3D" id="3.30.70.270">
    <property type="match status" value="1"/>
</dbReference>
<dbReference type="SUPFAM" id="SSF55073">
    <property type="entry name" value="Nucleotide cyclase"/>
    <property type="match status" value="1"/>
</dbReference>
<keyword evidence="3" id="KW-0812">Transmembrane</keyword>
<dbReference type="PANTHER" id="PTHR45138:SF9">
    <property type="entry name" value="DIGUANYLATE CYCLASE DGCM-RELATED"/>
    <property type="match status" value="1"/>
</dbReference>
<evidence type="ECO:0000259" key="4">
    <source>
        <dbReference type="PROSITE" id="PS50887"/>
    </source>
</evidence>
<proteinExistence type="predicted"/>
<accession>A0A1H4K094</accession>
<evidence type="ECO:0000256" key="2">
    <source>
        <dbReference type="ARBA" id="ARBA00034247"/>
    </source>
</evidence>
<evidence type="ECO:0000313" key="6">
    <source>
        <dbReference type="Proteomes" id="UP000182409"/>
    </source>
</evidence>
<dbReference type="InterPro" id="IPR050469">
    <property type="entry name" value="Diguanylate_Cyclase"/>
</dbReference>
<dbReference type="PROSITE" id="PS50887">
    <property type="entry name" value="GGDEF"/>
    <property type="match status" value="1"/>
</dbReference>
<evidence type="ECO:0000256" key="3">
    <source>
        <dbReference type="SAM" id="Phobius"/>
    </source>
</evidence>
<reference evidence="5 6" key="1">
    <citation type="submission" date="2016-10" db="EMBL/GenBank/DDBJ databases">
        <authorList>
            <person name="de Groot N.N."/>
        </authorList>
    </citation>
    <scope>NUCLEOTIDE SEQUENCE [LARGE SCALE GENOMIC DNA]</scope>
    <source>
        <strain evidence="5 6">AB35.6</strain>
    </source>
</reference>
<dbReference type="FunFam" id="3.30.70.270:FF:000001">
    <property type="entry name" value="Diguanylate cyclase domain protein"/>
    <property type="match status" value="1"/>
</dbReference>
<keyword evidence="3" id="KW-1133">Transmembrane helix</keyword>
<dbReference type="Proteomes" id="UP000182409">
    <property type="component" value="Unassembled WGS sequence"/>
</dbReference>
<sequence length="379" mass="41869">MGAFRSRRQWLESSISTVLYVAFAIITQLAAPERIRLATQLRFEFVLPLLFIFTYVLRSRLPLWFRETTLLIVSVAAGSLEIFPRLHHPDSGEYTAHVAVLVVLIFVNTVMRVRPSFAVAAFAWAISVECVLIGLEPQSSRAFEMYRVALILGAGFLTVISNYGQDREARLAFLKFAQKDRLAGDLAQSNQRLAQAASTDGLTGLANRSSFDAHLTDLWSRPELSTEECSIVMADIDDFKGLNDRYGHLYGDRVLKRVARLMAEALRGEDDFIARYGGEEFVVVLPNTSMQLALRVAERLRGLVELAGLPAVRTGDPDLHGLRATISCGVSAGIPALIPEASALLGAADAALYRAKRDGRNLVREWRAFSPNTASEELV</sequence>
<dbReference type="SMART" id="SM00267">
    <property type="entry name" value="GGDEF"/>
    <property type="match status" value="1"/>
</dbReference>
<dbReference type="InterPro" id="IPR000160">
    <property type="entry name" value="GGDEF_dom"/>
</dbReference>
<dbReference type="AlphaFoldDB" id="A0A1H4K094"/>
<dbReference type="GO" id="GO:0043709">
    <property type="term" value="P:cell adhesion involved in single-species biofilm formation"/>
    <property type="evidence" value="ECO:0007669"/>
    <property type="project" value="TreeGrafter"/>
</dbReference>
<feature type="transmembrane region" description="Helical" evidence="3">
    <location>
        <begin position="37"/>
        <end position="57"/>
    </location>
</feature>
<feature type="transmembrane region" description="Helical" evidence="3">
    <location>
        <begin position="147"/>
        <end position="164"/>
    </location>
</feature>
<dbReference type="GO" id="GO:1902201">
    <property type="term" value="P:negative regulation of bacterial-type flagellum-dependent cell motility"/>
    <property type="evidence" value="ECO:0007669"/>
    <property type="project" value="TreeGrafter"/>
</dbReference>
<feature type="domain" description="GGDEF" evidence="4">
    <location>
        <begin position="227"/>
        <end position="368"/>
    </location>
</feature>
<dbReference type="EC" id="2.7.7.65" evidence="1"/>
<name>A0A1H4K094_9BACT</name>
<evidence type="ECO:0000256" key="1">
    <source>
        <dbReference type="ARBA" id="ARBA00012528"/>
    </source>
</evidence>
<keyword evidence="3" id="KW-0472">Membrane</keyword>
<feature type="transmembrane region" description="Helical" evidence="3">
    <location>
        <begin position="117"/>
        <end position="135"/>
    </location>
</feature>
<evidence type="ECO:0000313" key="5">
    <source>
        <dbReference type="EMBL" id="SEB51974.1"/>
    </source>
</evidence>
<feature type="transmembrane region" description="Helical" evidence="3">
    <location>
        <begin position="94"/>
        <end position="110"/>
    </location>
</feature>
<dbReference type="GO" id="GO:0052621">
    <property type="term" value="F:diguanylate cyclase activity"/>
    <property type="evidence" value="ECO:0007669"/>
    <property type="project" value="UniProtKB-EC"/>
</dbReference>
<protein>
    <recommendedName>
        <fullName evidence="1">diguanylate cyclase</fullName>
        <ecNumber evidence="1">2.7.7.65</ecNumber>
    </recommendedName>
</protein>
<gene>
    <name evidence="5" type="ORF">SAMN05443244_0931</name>
</gene>
<dbReference type="PANTHER" id="PTHR45138">
    <property type="entry name" value="REGULATORY COMPONENTS OF SENSORY TRANSDUCTION SYSTEM"/>
    <property type="match status" value="1"/>
</dbReference>
<feature type="transmembrane region" description="Helical" evidence="3">
    <location>
        <begin position="69"/>
        <end position="88"/>
    </location>
</feature>